<dbReference type="SUPFAM" id="SSF52343">
    <property type="entry name" value="Ferredoxin reductase-like, C-terminal NADP-linked domain"/>
    <property type="match status" value="1"/>
</dbReference>
<dbReference type="GO" id="GO:0016020">
    <property type="term" value="C:membrane"/>
    <property type="evidence" value="ECO:0007669"/>
    <property type="project" value="UniProtKB-SubCell"/>
</dbReference>
<dbReference type="InterPro" id="IPR001433">
    <property type="entry name" value="OxRdtase_FAD/NAD-bd"/>
</dbReference>
<keyword evidence="4 13" id="KW-0812">Transmembrane</keyword>
<keyword evidence="7" id="KW-0274">FAD</keyword>
<dbReference type="PANTHER" id="PTHR47354">
    <property type="entry name" value="NADH OXIDOREDUCTASE HCR"/>
    <property type="match status" value="1"/>
</dbReference>
<keyword evidence="3" id="KW-0285">Flavoprotein</keyword>
<dbReference type="GO" id="GO:0050660">
    <property type="term" value="F:flavin adenine dinucleotide binding"/>
    <property type="evidence" value="ECO:0007669"/>
    <property type="project" value="TreeGrafter"/>
</dbReference>
<comment type="cofactor">
    <cofactor evidence="1">
        <name>FAD</name>
        <dbReference type="ChEBI" id="CHEBI:57692"/>
    </cofactor>
</comment>
<dbReference type="InterPro" id="IPR039261">
    <property type="entry name" value="FNR_nucleotide-bd"/>
</dbReference>
<evidence type="ECO:0000256" key="2">
    <source>
        <dbReference type="ARBA" id="ARBA00004141"/>
    </source>
</evidence>
<keyword evidence="12 13" id="KW-0472">Membrane</keyword>
<feature type="transmembrane region" description="Helical" evidence="13">
    <location>
        <begin position="149"/>
        <end position="168"/>
    </location>
</feature>
<sequence length="463" mass="51384">MRSSPTSAGQRHRATLVSGAGTELRAYWAHHAPTVLWVLIITGGLAPTWLWWHSTHPPTSLGGELSEAGRVTGLYAGYLVMALLVLMARVPFLERSVGADRLARLHGVLGKYVVGVAVMHGVLIWWGYAVTQHADPLRQAGRLLTEYAYVLWATIGAALLVVVGVVSARAVRRRVRYETWYFLHLLTYAAIASAFLHQIETGAQFVTNATARVVWTILYCLAAATLAWFRLVVPLRNAWRHRFIVADVRDEAPDVVSIYLVGTRLRELEAEAGQFLRLRFLTRGSWWQSHPYSLSAAPNPHWLRITVKALGDHTRQLQKVPPGTKVMVEGPYGALTARRRSRHSVLLIAGGVGITPLRALFETLPAEAGNLTLLYRTRSSVDLVFRQEIDTIAVARKATVRYIVGPAGDHDPLHPVSIRRLIPDVSTRDVYVCGPAGMTATAIRSLRACGVPRWRIHHEDFSL</sequence>
<evidence type="ECO:0000256" key="8">
    <source>
        <dbReference type="ARBA" id="ARBA00022989"/>
    </source>
</evidence>
<dbReference type="PANTHER" id="PTHR47354:SF8">
    <property type="entry name" value="1,2-PHENYLACETYL-COA EPOXIDASE, SUBUNIT E"/>
    <property type="match status" value="1"/>
</dbReference>
<feature type="transmembrane region" description="Helical" evidence="13">
    <location>
        <begin position="180"/>
        <end position="199"/>
    </location>
</feature>
<feature type="transmembrane region" description="Helical" evidence="13">
    <location>
        <begin position="72"/>
        <end position="92"/>
    </location>
</feature>
<comment type="subcellular location">
    <subcellularLocation>
        <location evidence="2">Membrane</location>
        <topology evidence="2">Multi-pass membrane protein</topology>
    </subcellularLocation>
</comment>
<evidence type="ECO:0000256" key="10">
    <source>
        <dbReference type="ARBA" id="ARBA00023004"/>
    </source>
</evidence>
<dbReference type="InterPro" id="IPR017938">
    <property type="entry name" value="Riboflavin_synthase-like_b-brl"/>
</dbReference>
<dbReference type="PRINTS" id="PR00410">
    <property type="entry name" value="PHEHYDRXLASE"/>
</dbReference>
<dbReference type="Gene3D" id="2.40.30.10">
    <property type="entry name" value="Translation factors"/>
    <property type="match status" value="1"/>
</dbReference>
<evidence type="ECO:0000256" key="7">
    <source>
        <dbReference type="ARBA" id="ARBA00022827"/>
    </source>
</evidence>
<evidence type="ECO:0000256" key="5">
    <source>
        <dbReference type="ARBA" id="ARBA00022714"/>
    </source>
</evidence>
<dbReference type="SUPFAM" id="SSF63380">
    <property type="entry name" value="Riboflavin synthase domain-like"/>
    <property type="match status" value="1"/>
</dbReference>
<keyword evidence="11" id="KW-0411">Iron-sulfur</keyword>
<evidence type="ECO:0000256" key="12">
    <source>
        <dbReference type="ARBA" id="ARBA00023136"/>
    </source>
</evidence>
<dbReference type="Proteomes" id="UP000638648">
    <property type="component" value="Unassembled WGS sequence"/>
</dbReference>
<dbReference type="InterPro" id="IPR013112">
    <property type="entry name" value="FAD-bd_8"/>
</dbReference>
<dbReference type="GO" id="GO:0046872">
    <property type="term" value="F:metal ion binding"/>
    <property type="evidence" value="ECO:0007669"/>
    <property type="project" value="UniProtKB-KW"/>
</dbReference>
<dbReference type="SFLD" id="SFLDG01168">
    <property type="entry name" value="Ferric_reductase_subgroup_(FRE"/>
    <property type="match status" value="1"/>
</dbReference>
<dbReference type="InterPro" id="IPR013130">
    <property type="entry name" value="Fe3_Rdtase_TM_dom"/>
</dbReference>
<evidence type="ECO:0000256" key="4">
    <source>
        <dbReference type="ARBA" id="ARBA00022692"/>
    </source>
</evidence>
<comment type="caution">
    <text evidence="15">The sequence shown here is derived from an EMBL/GenBank/DDBJ whole genome shotgun (WGS) entry which is preliminary data.</text>
</comment>
<evidence type="ECO:0000313" key="15">
    <source>
        <dbReference type="EMBL" id="MBE1603330.1"/>
    </source>
</evidence>
<dbReference type="AlphaFoldDB" id="A0A927R8V0"/>
<feature type="transmembrane region" description="Helical" evidence="13">
    <location>
        <begin position="34"/>
        <end position="52"/>
    </location>
</feature>
<dbReference type="InterPro" id="IPR017927">
    <property type="entry name" value="FAD-bd_FR_type"/>
</dbReference>
<dbReference type="GO" id="GO:0016491">
    <property type="term" value="F:oxidoreductase activity"/>
    <property type="evidence" value="ECO:0007669"/>
    <property type="project" value="UniProtKB-KW"/>
</dbReference>
<evidence type="ECO:0000313" key="16">
    <source>
        <dbReference type="Proteomes" id="UP000638648"/>
    </source>
</evidence>
<keyword evidence="5" id="KW-0001">2Fe-2S</keyword>
<dbReference type="EMBL" id="JADBEM010000001">
    <property type="protein sequence ID" value="MBE1603330.1"/>
    <property type="molecule type" value="Genomic_DNA"/>
</dbReference>
<feature type="transmembrane region" description="Helical" evidence="13">
    <location>
        <begin position="211"/>
        <end position="233"/>
    </location>
</feature>
<dbReference type="InterPro" id="IPR050415">
    <property type="entry name" value="MRET"/>
</dbReference>
<dbReference type="CDD" id="cd06198">
    <property type="entry name" value="FNR_like_3"/>
    <property type="match status" value="1"/>
</dbReference>
<accession>A0A927R8V0</accession>
<proteinExistence type="predicted"/>
<gene>
    <name evidence="15" type="ORF">HEB94_000178</name>
</gene>
<evidence type="ECO:0000256" key="13">
    <source>
        <dbReference type="SAM" id="Phobius"/>
    </source>
</evidence>
<protein>
    <submittedName>
        <fullName evidence="15">Ferric reductase</fullName>
    </submittedName>
</protein>
<dbReference type="Pfam" id="PF01794">
    <property type="entry name" value="Ferric_reduct"/>
    <property type="match status" value="1"/>
</dbReference>
<name>A0A927R8V0_9ACTN</name>
<evidence type="ECO:0000256" key="6">
    <source>
        <dbReference type="ARBA" id="ARBA00022723"/>
    </source>
</evidence>
<evidence type="ECO:0000256" key="1">
    <source>
        <dbReference type="ARBA" id="ARBA00001974"/>
    </source>
</evidence>
<keyword evidence="8 13" id="KW-1133">Transmembrane helix</keyword>
<dbReference type="GO" id="GO:0051537">
    <property type="term" value="F:2 iron, 2 sulfur cluster binding"/>
    <property type="evidence" value="ECO:0007669"/>
    <property type="project" value="UniProtKB-KW"/>
</dbReference>
<organism evidence="15 16">
    <name type="scientific">Actinopolymorpha pittospori</name>
    <dbReference type="NCBI Taxonomy" id="648752"/>
    <lineage>
        <taxon>Bacteria</taxon>
        <taxon>Bacillati</taxon>
        <taxon>Actinomycetota</taxon>
        <taxon>Actinomycetes</taxon>
        <taxon>Propionibacteriales</taxon>
        <taxon>Actinopolymorphaceae</taxon>
        <taxon>Actinopolymorpha</taxon>
    </lineage>
</organism>
<reference evidence="15" key="1">
    <citation type="submission" date="2020-10" db="EMBL/GenBank/DDBJ databases">
        <title>Sequencing the genomes of 1000 actinobacteria strains.</title>
        <authorList>
            <person name="Klenk H.-P."/>
        </authorList>
    </citation>
    <scope>NUCLEOTIDE SEQUENCE</scope>
    <source>
        <strain evidence="15">DSM 45354</strain>
    </source>
</reference>
<evidence type="ECO:0000256" key="11">
    <source>
        <dbReference type="ARBA" id="ARBA00023014"/>
    </source>
</evidence>
<evidence type="ECO:0000256" key="3">
    <source>
        <dbReference type="ARBA" id="ARBA00022630"/>
    </source>
</evidence>
<dbReference type="Pfam" id="PF00175">
    <property type="entry name" value="NAD_binding_1"/>
    <property type="match status" value="1"/>
</dbReference>
<dbReference type="RefSeq" id="WP_192748192.1">
    <property type="nucleotide sequence ID" value="NZ_BAABJL010000253.1"/>
</dbReference>
<keyword evidence="10" id="KW-0408">Iron</keyword>
<dbReference type="SFLD" id="SFLDS00052">
    <property type="entry name" value="Ferric_Reductase_Domain"/>
    <property type="match status" value="1"/>
</dbReference>
<keyword evidence="16" id="KW-1185">Reference proteome</keyword>
<dbReference type="Gene3D" id="3.40.50.80">
    <property type="entry name" value="Nucleotide-binding domain of ferredoxin-NADP reductase (FNR) module"/>
    <property type="match status" value="1"/>
</dbReference>
<keyword evidence="9" id="KW-0560">Oxidoreductase</keyword>
<evidence type="ECO:0000259" key="14">
    <source>
        <dbReference type="PROSITE" id="PS51384"/>
    </source>
</evidence>
<dbReference type="PROSITE" id="PS51384">
    <property type="entry name" value="FAD_FR"/>
    <property type="match status" value="1"/>
</dbReference>
<feature type="transmembrane region" description="Helical" evidence="13">
    <location>
        <begin position="112"/>
        <end position="129"/>
    </location>
</feature>
<keyword evidence="6" id="KW-0479">Metal-binding</keyword>
<evidence type="ECO:0000256" key="9">
    <source>
        <dbReference type="ARBA" id="ARBA00023002"/>
    </source>
</evidence>
<feature type="domain" description="FAD-binding FR-type" evidence="14">
    <location>
        <begin position="238"/>
        <end position="338"/>
    </location>
</feature>
<dbReference type="Pfam" id="PF08022">
    <property type="entry name" value="FAD_binding_8"/>
    <property type="match status" value="1"/>
</dbReference>